<evidence type="ECO:0000313" key="5">
    <source>
        <dbReference type="EMBL" id="MEC4176398.1"/>
    </source>
</evidence>
<feature type="domain" description="Alanine racemase N-terminal" evidence="4">
    <location>
        <begin position="23"/>
        <end position="224"/>
    </location>
</feature>
<dbReference type="NCBIfam" id="TIGR00044">
    <property type="entry name" value="YggS family pyridoxal phosphate-dependent enzyme"/>
    <property type="match status" value="1"/>
</dbReference>
<keyword evidence="1 2" id="KW-0663">Pyridoxal phosphate</keyword>
<name>A0ABU6IJ79_9ACTN</name>
<dbReference type="Pfam" id="PF01168">
    <property type="entry name" value="Ala_racemase_N"/>
    <property type="match status" value="1"/>
</dbReference>
<dbReference type="PIRSF" id="PIRSF004848">
    <property type="entry name" value="YBL036c_PLPDEIII"/>
    <property type="match status" value="1"/>
</dbReference>
<evidence type="ECO:0000256" key="1">
    <source>
        <dbReference type="ARBA" id="ARBA00022898"/>
    </source>
</evidence>
<comment type="caution">
    <text evidence="5">The sequence shown here is derived from an EMBL/GenBank/DDBJ whole genome shotgun (WGS) entry which is preliminary data.</text>
</comment>
<dbReference type="InterPro" id="IPR029066">
    <property type="entry name" value="PLP-binding_barrel"/>
</dbReference>
<accession>A0ABU6IJ79</accession>
<dbReference type="PANTHER" id="PTHR10146:SF14">
    <property type="entry name" value="PYRIDOXAL PHOSPHATE HOMEOSTASIS PROTEIN"/>
    <property type="match status" value="1"/>
</dbReference>
<evidence type="ECO:0000256" key="2">
    <source>
        <dbReference type="HAMAP-Rule" id="MF_02087"/>
    </source>
</evidence>
<dbReference type="Proteomes" id="UP001349994">
    <property type="component" value="Unassembled WGS sequence"/>
</dbReference>
<dbReference type="HAMAP" id="MF_02087">
    <property type="entry name" value="PLP_homeostasis"/>
    <property type="match status" value="1"/>
</dbReference>
<dbReference type="SUPFAM" id="SSF51419">
    <property type="entry name" value="PLP-binding barrel"/>
    <property type="match status" value="1"/>
</dbReference>
<evidence type="ECO:0000313" key="6">
    <source>
        <dbReference type="Proteomes" id="UP001349994"/>
    </source>
</evidence>
<keyword evidence="6" id="KW-1185">Reference proteome</keyword>
<dbReference type="EMBL" id="JAYMFF010000015">
    <property type="protein sequence ID" value="MEC4176398.1"/>
    <property type="molecule type" value="Genomic_DNA"/>
</dbReference>
<gene>
    <name evidence="5" type="ORF">VIN30_08065</name>
</gene>
<dbReference type="CDD" id="cd00635">
    <property type="entry name" value="PLPDE_III_YBL036c_like"/>
    <property type="match status" value="1"/>
</dbReference>
<proteinExistence type="inferred from homology"/>
<comment type="similarity">
    <text evidence="2 3">Belongs to the pyridoxal phosphate-binding protein YggS/PROSC family.</text>
</comment>
<dbReference type="PANTHER" id="PTHR10146">
    <property type="entry name" value="PROLINE SYNTHETASE CO-TRANSCRIBED BACTERIAL HOMOLOG PROTEIN"/>
    <property type="match status" value="1"/>
</dbReference>
<comment type="function">
    <text evidence="2">Pyridoxal 5'-phosphate (PLP)-binding protein, which is involved in PLP homeostasis.</text>
</comment>
<feature type="modified residue" description="N6-(pyridoxal phosphate)lysine" evidence="2">
    <location>
        <position position="35"/>
    </location>
</feature>
<dbReference type="InterPro" id="IPR011078">
    <property type="entry name" value="PyrdxlP_homeostasis"/>
</dbReference>
<evidence type="ECO:0000259" key="4">
    <source>
        <dbReference type="Pfam" id="PF01168"/>
    </source>
</evidence>
<dbReference type="Gene3D" id="3.20.20.10">
    <property type="entry name" value="Alanine racemase"/>
    <property type="match status" value="1"/>
</dbReference>
<protein>
    <recommendedName>
        <fullName evidence="2">Pyridoxal phosphate homeostasis protein</fullName>
        <shortName evidence="2">PLP homeostasis protein</shortName>
    </recommendedName>
</protein>
<organism evidence="5 6">
    <name type="scientific">Adlercreutzia wanghongyangiae</name>
    <dbReference type="NCBI Taxonomy" id="3111451"/>
    <lineage>
        <taxon>Bacteria</taxon>
        <taxon>Bacillati</taxon>
        <taxon>Actinomycetota</taxon>
        <taxon>Coriobacteriia</taxon>
        <taxon>Eggerthellales</taxon>
        <taxon>Eggerthellaceae</taxon>
        <taxon>Adlercreutzia</taxon>
    </lineage>
</organism>
<dbReference type="InterPro" id="IPR001608">
    <property type="entry name" value="Ala_racemase_N"/>
</dbReference>
<reference evidence="5 6" key="1">
    <citation type="submission" date="2024-01" db="EMBL/GenBank/DDBJ databases">
        <title>novel species in genus Adlercreutzia.</title>
        <authorList>
            <person name="Liu X."/>
        </authorList>
    </citation>
    <scope>NUCLEOTIDE SEQUENCE [LARGE SCALE GENOMIC DNA]</scope>
    <source>
        <strain evidence="5 6">R7</strain>
    </source>
</reference>
<dbReference type="RefSeq" id="WP_338210698.1">
    <property type="nucleotide sequence ID" value="NZ_JAYMFF010000015.1"/>
</dbReference>
<sequence>MGIAERYRQVADEVAATARACGRAPEEVRLVAVSKTVGPDEVAAAVAAGARDFGENRPDQLMAKAPAFPEARWHFIGNIQSRRIPDIVANASLIHSLHEERHAQKIDRAAAALGKVQDVLVEVNVSGEASKSGVAPADALALVRAAGALSHVRVRGLMTMAPQGDPAAAEATFKGLADLAREVRAQLPADAAADFTELSMGMSEDWRCAVACGATIVRIGRAIFSESFEE</sequence>
<evidence type="ECO:0000256" key="3">
    <source>
        <dbReference type="RuleBase" id="RU004514"/>
    </source>
</evidence>